<dbReference type="RefSeq" id="WP_053371112.1">
    <property type="nucleotide sequence ID" value="NZ_KQ435292.1"/>
</dbReference>
<dbReference type="Pfam" id="PF25209">
    <property type="entry name" value="Phage_capsid_4"/>
    <property type="match status" value="1"/>
</dbReference>
<dbReference type="PATRIC" id="fig|1350482.3.peg.3115"/>
<dbReference type="Proteomes" id="UP000037387">
    <property type="component" value="Unassembled WGS sequence"/>
</dbReference>
<name>A0A0M0F4U3_CELCE</name>
<evidence type="ECO:0000313" key="1">
    <source>
        <dbReference type="EMBL" id="KON72595.1"/>
    </source>
</evidence>
<dbReference type="SUPFAM" id="SSF56563">
    <property type="entry name" value="Major capsid protein gp5"/>
    <property type="match status" value="1"/>
</dbReference>
<dbReference type="AlphaFoldDB" id="A0A0M0F4U3"/>
<dbReference type="EMBL" id="ATNL01000011">
    <property type="protein sequence ID" value="KON72595.1"/>
    <property type="molecule type" value="Genomic_DNA"/>
</dbReference>
<gene>
    <name evidence="1" type="ORF">M768_13895</name>
</gene>
<protein>
    <recommendedName>
        <fullName evidence="3">Head protein</fullName>
    </recommendedName>
</protein>
<accession>A0A0M0F4U3</accession>
<reference evidence="1 2" key="1">
    <citation type="journal article" date="2015" name="Sci. Rep.">
        <title>Functional and structural properties of a novel cellulosome-like multienzyme complex: efficient glycoside hydrolysis of water-insoluble 7-xylosyl-10-deacetylpaclitaxel.</title>
        <authorList>
            <person name="Dou T.Y."/>
            <person name="Luan H.W."/>
            <person name="Ge G.B."/>
            <person name="Dong M.M."/>
            <person name="Zou H.F."/>
            <person name="He Y.Q."/>
            <person name="Cui P."/>
            <person name="Wang J.Y."/>
            <person name="Hao D.C."/>
            <person name="Yang S.L."/>
            <person name="Yang L."/>
        </authorList>
    </citation>
    <scope>NUCLEOTIDE SEQUENCE [LARGE SCALE GENOMIC DNA]</scope>
    <source>
        <strain evidence="1 2">F16</strain>
    </source>
</reference>
<evidence type="ECO:0000313" key="2">
    <source>
        <dbReference type="Proteomes" id="UP000037387"/>
    </source>
</evidence>
<proteinExistence type="predicted"/>
<keyword evidence="2" id="KW-1185">Reference proteome</keyword>
<organism evidence="1 2">
    <name type="scientific">Cellulosimicrobium cellulans F16</name>
    <dbReference type="NCBI Taxonomy" id="1350482"/>
    <lineage>
        <taxon>Bacteria</taxon>
        <taxon>Bacillati</taxon>
        <taxon>Actinomycetota</taxon>
        <taxon>Actinomycetes</taxon>
        <taxon>Micrococcales</taxon>
        <taxon>Promicromonosporaceae</taxon>
        <taxon>Cellulosimicrobium</taxon>
    </lineage>
</organism>
<dbReference type="NCBIfam" id="TIGR04387">
    <property type="entry name" value="capsid_maj_N4"/>
    <property type="match status" value="1"/>
</dbReference>
<sequence length="296" mass="31335">MAQTLSSDLYRPEVWADLAAESFVGKAVVATSAATVNDDTLVGQPGDTINFPKWMTLGELDDLAEGTAITPVKLTQKSSKATIKEAGKGVEITDKAKLTGIGNAQDEAIRQFGELAARKVDADLITAAVTTIAGGVTYADGSTATASAPLSHTIVGSATLTLTWDAIVDAIGKAEDDFEPEEWAGLFIRSEQRSQLWKDDDFIRASETSAGGGGSVVGRGFLGTIGGLPVFVTNRLAANKAVILKRNALGLLWKRRPIVEQDRDILARSTIVTTNLHYATKRLNDKGVIYVQASAS</sequence>
<comment type="caution">
    <text evidence="1">The sequence shown here is derived from an EMBL/GenBank/DDBJ whole genome shotgun (WGS) entry which is preliminary data.</text>
</comment>
<evidence type="ECO:0008006" key="3">
    <source>
        <dbReference type="Google" id="ProtNLM"/>
    </source>
</evidence>